<dbReference type="Pfam" id="PF08240">
    <property type="entry name" value="ADH_N"/>
    <property type="match status" value="1"/>
</dbReference>
<dbReference type="InterPro" id="IPR011032">
    <property type="entry name" value="GroES-like_sf"/>
</dbReference>
<comment type="cofactor">
    <cofactor evidence="4">
        <name>Zn(2+)</name>
        <dbReference type="ChEBI" id="CHEBI:29105"/>
    </cofactor>
</comment>
<comment type="similarity">
    <text evidence="4">Belongs to the zinc-containing alcohol dehydrogenase family.</text>
</comment>
<gene>
    <name evidence="7" type="ORF">AR1Y2_2501</name>
</gene>
<dbReference type="KEGG" id="arf:AR1Y2_2501"/>
<evidence type="ECO:0000259" key="6">
    <source>
        <dbReference type="Pfam" id="PF08240"/>
    </source>
</evidence>
<dbReference type="Gene3D" id="3.40.50.720">
    <property type="entry name" value="NAD(P)-binding Rossmann-like Domain"/>
    <property type="match status" value="1"/>
</dbReference>
<evidence type="ECO:0000313" key="8">
    <source>
        <dbReference type="Proteomes" id="UP000298653"/>
    </source>
</evidence>
<feature type="domain" description="Alcohol dehydrogenase-like C-terminal" evidence="5">
    <location>
        <begin position="180"/>
        <end position="306"/>
    </location>
</feature>
<protein>
    <submittedName>
        <fullName evidence="7">Alcohol dehydrogenase</fullName>
        <ecNumber evidence="7">1.1.1.1</ecNumber>
    </submittedName>
</protein>
<keyword evidence="2 4" id="KW-0862">Zinc</keyword>
<dbReference type="InterPro" id="IPR002328">
    <property type="entry name" value="ADH_Zn_CS"/>
</dbReference>
<organism evidence="7 8">
    <name type="scientific">Anaerostipes rhamnosivorans</name>
    <dbReference type="NCBI Taxonomy" id="1229621"/>
    <lineage>
        <taxon>Bacteria</taxon>
        <taxon>Bacillati</taxon>
        <taxon>Bacillota</taxon>
        <taxon>Clostridia</taxon>
        <taxon>Lachnospirales</taxon>
        <taxon>Lachnospiraceae</taxon>
        <taxon>Anaerostipes</taxon>
    </lineage>
</organism>
<evidence type="ECO:0000256" key="2">
    <source>
        <dbReference type="ARBA" id="ARBA00022833"/>
    </source>
</evidence>
<dbReference type="InterPro" id="IPR050129">
    <property type="entry name" value="Zn_alcohol_dh"/>
</dbReference>
<keyword evidence="8" id="KW-1185">Reference proteome</keyword>
<dbReference type="InterPro" id="IPR013154">
    <property type="entry name" value="ADH-like_N"/>
</dbReference>
<evidence type="ECO:0000259" key="5">
    <source>
        <dbReference type="Pfam" id="PF00107"/>
    </source>
</evidence>
<name>A0A4P8IGL1_9FIRM</name>
<dbReference type="AlphaFoldDB" id="A0A4P8IGL1"/>
<evidence type="ECO:0000256" key="4">
    <source>
        <dbReference type="RuleBase" id="RU361277"/>
    </source>
</evidence>
<dbReference type="Proteomes" id="UP000298653">
    <property type="component" value="Chromosome"/>
</dbReference>
<dbReference type="PANTHER" id="PTHR43401">
    <property type="entry name" value="L-THREONINE 3-DEHYDROGENASE"/>
    <property type="match status" value="1"/>
</dbReference>
<dbReference type="GO" id="GO:0008270">
    <property type="term" value="F:zinc ion binding"/>
    <property type="evidence" value="ECO:0007669"/>
    <property type="project" value="InterPro"/>
</dbReference>
<dbReference type="EMBL" id="CP040058">
    <property type="protein sequence ID" value="QCP35955.1"/>
    <property type="molecule type" value="Genomic_DNA"/>
</dbReference>
<evidence type="ECO:0000256" key="1">
    <source>
        <dbReference type="ARBA" id="ARBA00022723"/>
    </source>
</evidence>
<dbReference type="OrthoDB" id="9769198at2"/>
<keyword evidence="3 7" id="KW-0560">Oxidoreductase</keyword>
<keyword evidence="1 4" id="KW-0479">Metal-binding</keyword>
<dbReference type="Pfam" id="PF00107">
    <property type="entry name" value="ADH_zinc_N"/>
    <property type="match status" value="1"/>
</dbReference>
<dbReference type="InterPro" id="IPR036291">
    <property type="entry name" value="NAD(P)-bd_dom_sf"/>
</dbReference>
<dbReference type="SUPFAM" id="SSF50129">
    <property type="entry name" value="GroES-like"/>
    <property type="match status" value="1"/>
</dbReference>
<dbReference type="PROSITE" id="PS00059">
    <property type="entry name" value="ADH_ZINC"/>
    <property type="match status" value="1"/>
</dbReference>
<dbReference type="Gene3D" id="3.90.180.10">
    <property type="entry name" value="Medium-chain alcohol dehydrogenases, catalytic domain"/>
    <property type="match status" value="1"/>
</dbReference>
<evidence type="ECO:0000256" key="3">
    <source>
        <dbReference type="ARBA" id="ARBA00023002"/>
    </source>
</evidence>
<dbReference type="GO" id="GO:0004022">
    <property type="term" value="F:alcohol dehydrogenase (NAD+) activity"/>
    <property type="evidence" value="ECO:0007669"/>
    <property type="project" value="UniProtKB-EC"/>
</dbReference>
<dbReference type="EC" id="1.1.1.1" evidence="7"/>
<dbReference type="InterPro" id="IPR013149">
    <property type="entry name" value="ADH-like_C"/>
</dbReference>
<dbReference type="SUPFAM" id="SSF51735">
    <property type="entry name" value="NAD(P)-binding Rossmann-fold domains"/>
    <property type="match status" value="1"/>
</dbReference>
<accession>A0A4P8IGL1</accession>
<dbReference type="RefSeq" id="WP_137329251.1">
    <property type="nucleotide sequence ID" value="NZ_CP040058.1"/>
</dbReference>
<dbReference type="PANTHER" id="PTHR43401:SF2">
    <property type="entry name" value="L-THREONINE 3-DEHYDROGENASE"/>
    <property type="match status" value="1"/>
</dbReference>
<reference evidence="7 8" key="1">
    <citation type="submission" date="2019-05" db="EMBL/GenBank/DDBJ databases">
        <title>Complete genome sequencing of Anaerostipes rhamnosivorans.</title>
        <authorList>
            <person name="Bui T.P.N."/>
            <person name="de Vos W.M."/>
        </authorList>
    </citation>
    <scope>NUCLEOTIDE SEQUENCE [LARGE SCALE GENOMIC DNA]</scope>
    <source>
        <strain evidence="7 8">1y2</strain>
    </source>
</reference>
<evidence type="ECO:0000313" key="7">
    <source>
        <dbReference type="EMBL" id="QCP35955.1"/>
    </source>
</evidence>
<proteinExistence type="inferred from homology"/>
<sequence>MEPTTMKFGCLVKKGVAEVRERELPDVGDHQVLLKMKACNICTTDYGQWLGLREHQGYPMAGGHEASGEVIKVGKKVDDYQVGDLVATGYNGCGHCMACRNGDVDACKSKTKTSEDGYCFSFFGFSDYCVKDAKSIYKVNPEMNPSEAGFLEPLATVLHGIKKIQIRPFENVVIIGAGTMGLVNAQAAKAYGARVIVSEIIPKKIQTARDMGFEVIDGGTEDPVKKVMELTQEEGADTVIIAVGNTNANQQALEMIRELDGKILLFAAGYPAPEMDVDPNTLHYRRISLIGTFGANHKDFMESAKALSAGIVDVSKLIEPKTFCLDQIQEAFEEASKPGMYRVSVLLD</sequence>
<feature type="domain" description="Alcohol dehydrogenase-like N-terminal" evidence="6">
    <location>
        <begin position="28"/>
        <end position="139"/>
    </location>
</feature>